<keyword evidence="10" id="KW-0233">DNA recombination</keyword>
<evidence type="ECO:0000256" key="7">
    <source>
        <dbReference type="ARBA" id="ARBA00022763"/>
    </source>
</evidence>
<keyword evidence="2 15" id="KW-0436">Ligase</keyword>
<evidence type="ECO:0000259" key="14">
    <source>
        <dbReference type="PROSITE" id="PS50160"/>
    </source>
</evidence>
<dbReference type="InterPro" id="IPR016059">
    <property type="entry name" value="DNA_ligase_ATP-dep_CS"/>
</dbReference>
<dbReference type="InterPro" id="IPR050191">
    <property type="entry name" value="ATP-dep_DNA_ligase"/>
</dbReference>
<keyword evidence="7" id="KW-0227">DNA damage</keyword>
<dbReference type="RefSeq" id="WP_109677026.1">
    <property type="nucleotide sequence ID" value="NZ_CP086615.1"/>
</dbReference>
<dbReference type="GO" id="GO:0006281">
    <property type="term" value="P:DNA repair"/>
    <property type="evidence" value="ECO:0007669"/>
    <property type="project" value="UniProtKB-KW"/>
</dbReference>
<dbReference type="InterPro" id="IPR026333">
    <property type="entry name" value="ATP_dep_DNA_lig_pp_1105_fam"/>
</dbReference>
<dbReference type="SUPFAM" id="SSF56091">
    <property type="entry name" value="DNA ligase/mRNA capping enzyme, catalytic domain"/>
    <property type="match status" value="1"/>
</dbReference>
<dbReference type="Gene3D" id="1.10.3260.10">
    <property type="entry name" value="DNA ligase, ATP-dependent, N-terminal domain"/>
    <property type="match status" value="1"/>
</dbReference>
<dbReference type="Pfam" id="PF04675">
    <property type="entry name" value="DNA_ligase_A_N"/>
    <property type="match status" value="1"/>
</dbReference>
<gene>
    <name evidence="15" type="ORF">DEM34_05370</name>
</gene>
<keyword evidence="12" id="KW-0131">Cell cycle</keyword>
<feature type="domain" description="ATP-dependent DNA ligase family profile" evidence="14">
    <location>
        <begin position="308"/>
        <end position="437"/>
    </location>
</feature>
<evidence type="ECO:0000313" key="15">
    <source>
        <dbReference type="EMBL" id="PWG64314.1"/>
    </source>
</evidence>
<dbReference type="NCBIfam" id="TIGR04120">
    <property type="entry name" value="DNA_lig_bact"/>
    <property type="match status" value="1"/>
</dbReference>
<dbReference type="CDD" id="cd07897">
    <property type="entry name" value="Adenylation_DNA_ligase_Bac1"/>
    <property type="match status" value="1"/>
</dbReference>
<dbReference type="EMBL" id="QFFI01000006">
    <property type="protein sequence ID" value="PWG64314.1"/>
    <property type="molecule type" value="Genomic_DNA"/>
</dbReference>
<keyword evidence="16" id="KW-1185">Reference proteome</keyword>
<dbReference type="AlphaFoldDB" id="A0A2U2N5Q1"/>
<dbReference type="InterPro" id="IPR012308">
    <property type="entry name" value="DNA_ligase_ATP-dep_N"/>
</dbReference>
<dbReference type="GO" id="GO:0005524">
    <property type="term" value="F:ATP binding"/>
    <property type="evidence" value="ECO:0007669"/>
    <property type="project" value="UniProtKB-KW"/>
</dbReference>
<evidence type="ECO:0000256" key="1">
    <source>
        <dbReference type="ARBA" id="ARBA00012727"/>
    </source>
</evidence>
<reference evidence="15 16" key="1">
    <citation type="submission" date="2018-05" db="EMBL/GenBank/DDBJ databases">
        <title>Spiribacter halobius sp. nov., a moderately halophilic bacterium isolated from marine solar saltern.</title>
        <authorList>
            <person name="Zheng W.-S."/>
            <person name="Lu D.-C."/>
            <person name="Du Z.-J."/>
        </authorList>
    </citation>
    <scope>NUCLEOTIDE SEQUENCE [LARGE SCALE GENOMIC DNA]</scope>
    <source>
        <strain evidence="15 16">E85</strain>
    </source>
</reference>
<evidence type="ECO:0000256" key="12">
    <source>
        <dbReference type="ARBA" id="ARBA00023306"/>
    </source>
</evidence>
<dbReference type="SUPFAM" id="SSF50249">
    <property type="entry name" value="Nucleic acid-binding proteins"/>
    <property type="match status" value="1"/>
</dbReference>
<dbReference type="GO" id="GO:0046872">
    <property type="term" value="F:metal ion binding"/>
    <property type="evidence" value="ECO:0007669"/>
    <property type="project" value="UniProtKB-KW"/>
</dbReference>
<evidence type="ECO:0000256" key="9">
    <source>
        <dbReference type="ARBA" id="ARBA00022842"/>
    </source>
</evidence>
<dbReference type="PANTHER" id="PTHR45674:SF13">
    <property type="entry name" value="DNA LIGASE-RELATED"/>
    <property type="match status" value="1"/>
</dbReference>
<keyword evidence="3" id="KW-0132">Cell division</keyword>
<comment type="catalytic activity">
    <reaction evidence="13">
        <text>ATP + (deoxyribonucleotide)n-3'-hydroxyl + 5'-phospho-(deoxyribonucleotide)m = (deoxyribonucleotide)n+m + AMP + diphosphate.</text>
        <dbReference type="EC" id="6.5.1.1"/>
    </reaction>
</comment>
<name>A0A2U2N5Q1_9GAMM</name>
<keyword evidence="5" id="KW-0479">Metal-binding</keyword>
<evidence type="ECO:0000256" key="4">
    <source>
        <dbReference type="ARBA" id="ARBA00022705"/>
    </source>
</evidence>
<dbReference type="GO" id="GO:0003910">
    <property type="term" value="F:DNA ligase (ATP) activity"/>
    <property type="evidence" value="ECO:0007669"/>
    <property type="project" value="UniProtKB-EC"/>
</dbReference>
<evidence type="ECO:0000256" key="2">
    <source>
        <dbReference type="ARBA" id="ARBA00022598"/>
    </source>
</evidence>
<keyword evidence="4" id="KW-0235">DNA replication</keyword>
<evidence type="ECO:0000256" key="13">
    <source>
        <dbReference type="ARBA" id="ARBA00034003"/>
    </source>
</evidence>
<dbReference type="SUPFAM" id="SSF117018">
    <property type="entry name" value="ATP-dependent DNA ligase DNA-binding domain"/>
    <property type="match status" value="1"/>
</dbReference>
<dbReference type="InterPro" id="IPR036599">
    <property type="entry name" value="DNA_ligase_N_sf"/>
</dbReference>
<dbReference type="Proteomes" id="UP000245474">
    <property type="component" value="Unassembled WGS sequence"/>
</dbReference>
<dbReference type="NCBIfam" id="NF006701">
    <property type="entry name" value="PRK09247.1"/>
    <property type="match status" value="1"/>
</dbReference>
<dbReference type="InterPro" id="IPR012309">
    <property type="entry name" value="DNA_ligase_ATP-dep_C"/>
</dbReference>
<dbReference type="OrthoDB" id="9767858at2"/>
<dbReference type="PANTHER" id="PTHR45674">
    <property type="entry name" value="DNA LIGASE 1/3 FAMILY MEMBER"/>
    <property type="match status" value="1"/>
</dbReference>
<evidence type="ECO:0000256" key="3">
    <source>
        <dbReference type="ARBA" id="ARBA00022618"/>
    </source>
</evidence>
<evidence type="ECO:0000256" key="6">
    <source>
        <dbReference type="ARBA" id="ARBA00022741"/>
    </source>
</evidence>
<dbReference type="Pfam" id="PF01068">
    <property type="entry name" value="DNA_ligase_A_M"/>
    <property type="match status" value="1"/>
</dbReference>
<dbReference type="PROSITE" id="PS50160">
    <property type="entry name" value="DNA_LIGASE_A3"/>
    <property type="match status" value="1"/>
</dbReference>
<evidence type="ECO:0000256" key="11">
    <source>
        <dbReference type="ARBA" id="ARBA00023204"/>
    </source>
</evidence>
<dbReference type="Gene3D" id="2.40.50.140">
    <property type="entry name" value="Nucleic acid-binding proteins"/>
    <property type="match status" value="1"/>
</dbReference>
<comment type="caution">
    <text evidence="15">The sequence shown here is derived from an EMBL/GenBank/DDBJ whole genome shotgun (WGS) entry which is preliminary data.</text>
</comment>
<proteinExistence type="predicted"/>
<protein>
    <recommendedName>
        <fullName evidence="1">DNA ligase (ATP)</fullName>
        <ecNumber evidence="1">6.5.1.1</ecNumber>
    </recommendedName>
</protein>
<dbReference type="CDD" id="cd07972">
    <property type="entry name" value="OBF_DNA_ligase_Arch_LigB"/>
    <property type="match status" value="1"/>
</dbReference>
<evidence type="ECO:0000256" key="10">
    <source>
        <dbReference type="ARBA" id="ARBA00023172"/>
    </source>
</evidence>
<organism evidence="15 16">
    <name type="scientific">Sediminicurvatus halobius</name>
    <dbReference type="NCBI Taxonomy" id="2182432"/>
    <lineage>
        <taxon>Bacteria</taxon>
        <taxon>Pseudomonadati</taxon>
        <taxon>Pseudomonadota</taxon>
        <taxon>Gammaproteobacteria</taxon>
        <taxon>Chromatiales</taxon>
        <taxon>Ectothiorhodospiraceae</taxon>
        <taxon>Sediminicurvatus</taxon>
    </lineage>
</organism>
<evidence type="ECO:0000256" key="8">
    <source>
        <dbReference type="ARBA" id="ARBA00022840"/>
    </source>
</evidence>
<dbReference type="PROSITE" id="PS00697">
    <property type="entry name" value="DNA_LIGASE_A1"/>
    <property type="match status" value="1"/>
</dbReference>
<sequence>MRRFGELFERLDQTNATNEKVAALADYFASVPPADGAWAVYFLSGRRLKRLIGAARLRAWLVAESGLPEWLVEETHQHVGDLAETIALMLEDPERRDADADVRGLAAWVEEELLSLRELPEDEQARRVRSAWRGLPRPACFLYNKLLTGALRVGVSQTLVERALARASGLPRPVIAHRLMGDWRPDAGFFASLFDERSGREDASRPYPFFLAHPLDADPAPQLGPLADWQCEWKWDGIRGQLVRREDAVFLWSRGEEMITDTFPEVAEAAWQLPEDTVLDGELLAWDGEVLPFSQLQRRLGRKRVGRQLRREVPVHLLAYDVLEDRGEDVRHEPLAARRQRLERLLAGVEPPLRLSPLIEAGDWDRLHRLRTEARARRVEGVMLKRRDSPYGIGRPKGPWWKWKVAPLTLDAILIYAQPGHGRRANLYTDYTFAVPDGEGLVPVAKAYSGLDDAEIRRLDRWIRRHTVERFGPVRSVEPVQVFELAFEGIAPSRRHKSGVALRFPRIARWREDLGPADADSLNQVRALLDEA</sequence>
<dbReference type="GO" id="GO:0006260">
    <property type="term" value="P:DNA replication"/>
    <property type="evidence" value="ECO:0007669"/>
    <property type="project" value="UniProtKB-KW"/>
</dbReference>
<dbReference type="Gene3D" id="3.30.470.30">
    <property type="entry name" value="DNA ligase/mRNA capping enzyme"/>
    <property type="match status" value="1"/>
</dbReference>
<dbReference type="EC" id="6.5.1.1" evidence="1"/>
<evidence type="ECO:0000256" key="5">
    <source>
        <dbReference type="ARBA" id="ARBA00022723"/>
    </source>
</evidence>
<keyword evidence="9" id="KW-0460">Magnesium</keyword>
<dbReference type="GO" id="GO:0006310">
    <property type="term" value="P:DNA recombination"/>
    <property type="evidence" value="ECO:0007669"/>
    <property type="project" value="UniProtKB-KW"/>
</dbReference>
<dbReference type="InterPro" id="IPR012310">
    <property type="entry name" value="DNA_ligase_ATP-dep_cent"/>
</dbReference>
<dbReference type="GO" id="GO:0051301">
    <property type="term" value="P:cell division"/>
    <property type="evidence" value="ECO:0007669"/>
    <property type="project" value="UniProtKB-KW"/>
</dbReference>
<evidence type="ECO:0000313" key="16">
    <source>
        <dbReference type="Proteomes" id="UP000245474"/>
    </source>
</evidence>
<keyword evidence="8" id="KW-0067">ATP-binding</keyword>
<accession>A0A2U2N5Q1</accession>
<keyword evidence="6" id="KW-0547">Nucleotide-binding</keyword>
<dbReference type="GO" id="GO:0003677">
    <property type="term" value="F:DNA binding"/>
    <property type="evidence" value="ECO:0007669"/>
    <property type="project" value="InterPro"/>
</dbReference>
<dbReference type="InterPro" id="IPR012340">
    <property type="entry name" value="NA-bd_OB-fold"/>
</dbReference>
<keyword evidence="11" id="KW-0234">DNA repair</keyword>
<dbReference type="Pfam" id="PF04679">
    <property type="entry name" value="DNA_ligase_A_C"/>
    <property type="match status" value="1"/>
</dbReference>